<dbReference type="Gene3D" id="3.30.565.10">
    <property type="entry name" value="Histidine kinase-like ATPase, C-terminal domain"/>
    <property type="match status" value="1"/>
</dbReference>
<dbReference type="InterPro" id="IPR036890">
    <property type="entry name" value="HATPase_C_sf"/>
</dbReference>
<name>A0A0E2B4J3_9LEPT</name>
<dbReference type="Gene3D" id="3.40.50.2300">
    <property type="match status" value="1"/>
</dbReference>
<dbReference type="SMART" id="SM00448">
    <property type="entry name" value="REC"/>
    <property type="match status" value="1"/>
</dbReference>
<dbReference type="SMART" id="SM00387">
    <property type="entry name" value="HATPase_c"/>
    <property type="match status" value="1"/>
</dbReference>
<sequence>MFKDTFSVLLIEDSNADYRLIQEYLGESQSPSFQISRSADFSAGLSLITNESPDLVMLDLSLPDRAGLEALSEIKRRFPQIPVIICSGAEDKEITVNALQIGAQDYVYKGKFDSYSLSRSLVFAYERNRLALELEKKNVFEQENEERYRLFFQYNPHPAFLFEHDSLKILEINRAVLEKYGYEEKDLIGKSILQIFELSDFDKVKQEIIFFQFGANQASSFVHKKKDGEKLISDTTVYKFRYQNQILDLAVVTDITEMVRNKESILATLAEKDALIQEIHHRVKNNMQIMISLLNLQADNAMSRNLTAKELYNLLKDTESRVFSMSLVHNELYKSNDLSHVDFHSYLNMLLENLWNLYGVGLKIKHLVEAQGLVLSMNIAISLGLIVCELVTNAIKHAFPDGYEGLLKIIARCELGSTIVTIEDNGKGIPKEMINKNHETLGLQLVNILTKQIQGKLHLEILDPGTKFEIRFPEQKGAVEKKL</sequence>
<feature type="domain" description="Response regulatory" evidence="3">
    <location>
        <begin position="7"/>
        <end position="124"/>
    </location>
</feature>
<feature type="domain" description="Histidine kinase" evidence="2">
    <location>
        <begin position="278"/>
        <end position="476"/>
    </location>
</feature>
<dbReference type="PROSITE" id="PS50112">
    <property type="entry name" value="PAS"/>
    <property type="match status" value="1"/>
</dbReference>
<dbReference type="SUPFAM" id="SSF55874">
    <property type="entry name" value="ATPase domain of HSP90 chaperone/DNA topoisomerase II/histidine kinase"/>
    <property type="match status" value="1"/>
</dbReference>
<dbReference type="Pfam" id="PF00072">
    <property type="entry name" value="Response_reg"/>
    <property type="match status" value="1"/>
</dbReference>
<dbReference type="InterPro" id="IPR005467">
    <property type="entry name" value="His_kinase_dom"/>
</dbReference>
<comment type="caution">
    <text evidence="5">The sequence shown here is derived from an EMBL/GenBank/DDBJ whole genome shotgun (WGS) entry which is preliminary data.</text>
</comment>
<dbReference type="InterPro" id="IPR035965">
    <property type="entry name" value="PAS-like_dom_sf"/>
</dbReference>
<proteinExistence type="predicted"/>
<dbReference type="Gene3D" id="3.30.450.20">
    <property type="entry name" value="PAS domain"/>
    <property type="match status" value="1"/>
</dbReference>
<dbReference type="SUPFAM" id="SSF55785">
    <property type="entry name" value="PYP-like sensor domain (PAS domain)"/>
    <property type="match status" value="1"/>
</dbReference>
<dbReference type="CDD" id="cd00156">
    <property type="entry name" value="REC"/>
    <property type="match status" value="1"/>
</dbReference>
<dbReference type="RefSeq" id="WP_004765261.1">
    <property type="nucleotide sequence ID" value="NZ_AHMY02000034.1"/>
</dbReference>
<gene>
    <name evidence="5" type="ORF">LEP1GSC081_3639</name>
</gene>
<dbReference type="NCBIfam" id="TIGR00229">
    <property type="entry name" value="sensory_box"/>
    <property type="match status" value="1"/>
</dbReference>
<dbReference type="EMBL" id="AHMY02000034">
    <property type="protein sequence ID" value="EKO16187.1"/>
    <property type="molecule type" value="Genomic_DNA"/>
</dbReference>
<dbReference type="PROSITE" id="PS50109">
    <property type="entry name" value="HIS_KIN"/>
    <property type="match status" value="1"/>
</dbReference>
<evidence type="ECO:0000256" key="1">
    <source>
        <dbReference type="PROSITE-ProRule" id="PRU00169"/>
    </source>
</evidence>
<organism evidence="5 6">
    <name type="scientific">Leptospira kirschneri str. H1</name>
    <dbReference type="NCBI Taxonomy" id="1049966"/>
    <lineage>
        <taxon>Bacteria</taxon>
        <taxon>Pseudomonadati</taxon>
        <taxon>Spirochaetota</taxon>
        <taxon>Spirochaetia</taxon>
        <taxon>Leptospirales</taxon>
        <taxon>Leptospiraceae</taxon>
        <taxon>Leptospira</taxon>
    </lineage>
</organism>
<dbReference type="Pfam" id="PF02518">
    <property type="entry name" value="HATPase_c"/>
    <property type="match status" value="1"/>
</dbReference>
<protein>
    <submittedName>
        <fullName evidence="5">PAS domain S-box protein</fullName>
    </submittedName>
</protein>
<accession>A0A0E2B4J3</accession>
<evidence type="ECO:0000259" key="4">
    <source>
        <dbReference type="PROSITE" id="PS50112"/>
    </source>
</evidence>
<evidence type="ECO:0000259" key="3">
    <source>
        <dbReference type="PROSITE" id="PS50110"/>
    </source>
</evidence>
<dbReference type="InterPro" id="IPR003594">
    <property type="entry name" value="HATPase_dom"/>
</dbReference>
<dbReference type="SUPFAM" id="SSF52172">
    <property type="entry name" value="CheY-like"/>
    <property type="match status" value="1"/>
</dbReference>
<dbReference type="InterPro" id="IPR011495">
    <property type="entry name" value="Sig_transdc_His_kin_sub2_dim/P"/>
</dbReference>
<dbReference type="Pfam" id="PF13426">
    <property type="entry name" value="PAS_9"/>
    <property type="match status" value="1"/>
</dbReference>
<dbReference type="InterPro" id="IPR001789">
    <property type="entry name" value="Sig_transdc_resp-reg_receiver"/>
</dbReference>
<reference evidence="5 6" key="1">
    <citation type="submission" date="2012-10" db="EMBL/GenBank/DDBJ databases">
        <authorList>
            <person name="Harkins D.M."/>
            <person name="Durkin A.S."/>
            <person name="Brinkac L.M."/>
            <person name="Selengut J.D."/>
            <person name="Sanka R."/>
            <person name="DePew J."/>
            <person name="Purushe J."/>
            <person name="Peacock S.J."/>
            <person name="Thaipadungpanit J."/>
            <person name="Wuthiekanun V.W."/>
            <person name="Day N.P."/>
            <person name="Vinetz J.M."/>
            <person name="Sutton G.G."/>
            <person name="Nelson W.C."/>
            <person name="Fouts D.E."/>
        </authorList>
    </citation>
    <scope>NUCLEOTIDE SEQUENCE [LARGE SCALE GENOMIC DNA]</scope>
    <source>
        <strain evidence="5 6">H1</strain>
    </source>
</reference>
<dbReference type="InterPro" id="IPR011006">
    <property type="entry name" value="CheY-like_superfamily"/>
</dbReference>
<dbReference type="PANTHER" id="PTHR43065:SF23">
    <property type="entry name" value="SENSOR HISTIDINE KINASE PDTAS"/>
    <property type="match status" value="1"/>
</dbReference>
<evidence type="ECO:0000313" key="6">
    <source>
        <dbReference type="Proteomes" id="UP000006253"/>
    </source>
</evidence>
<dbReference type="PROSITE" id="PS50110">
    <property type="entry name" value="RESPONSE_REGULATORY"/>
    <property type="match status" value="1"/>
</dbReference>
<dbReference type="InterPro" id="IPR000014">
    <property type="entry name" value="PAS"/>
</dbReference>
<evidence type="ECO:0000313" key="5">
    <source>
        <dbReference type="EMBL" id="EKO16187.1"/>
    </source>
</evidence>
<dbReference type="GO" id="GO:0000160">
    <property type="term" value="P:phosphorelay signal transduction system"/>
    <property type="evidence" value="ECO:0007669"/>
    <property type="project" value="InterPro"/>
</dbReference>
<keyword evidence="1" id="KW-0597">Phosphoprotein</keyword>
<dbReference type="AlphaFoldDB" id="A0A0E2B4J3"/>
<dbReference type="CDD" id="cd00130">
    <property type="entry name" value="PAS"/>
    <property type="match status" value="1"/>
</dbReference>
<dbReference type="Proteomes" id="UP000006253">
    <property type="component" value="Unassembled WGS sequence"/>
</dbReference>
<dbReference type="Pfam" id="PF07568">
    <property type="entry name" value="HisKA_2"/>
    <property type="match status" value="1"/>
</dbReference>
<dbReference type="SMART" id="SM00091">
    <property type="entry name" value="PAS"/>
    <property type="match status" value="1"/>
</dbReference>
<feature type="modified residue" description="4-aspartylphosphate" evidence="1">
    <location>
        <position position="59"/>
    </location>
</feature>
<dbReference type="PANTHER" id="PTHR43065">
    <property type="entry name" value="SENSOR HISTIDINE KINASE"/>
    <property type="match status" value="1"/>
</dbReference>
<feature type="domain" description="PAS" evidence="4">
    <location>
        <begin position="144"/>
        <end position="208"/>
    </location>
</feature>
<evidence type="ECO:0000259" key="2">
    <source>
        <dbReference type="PROSITE" id="PS50109"/>
    </source>
</evidence>